<evidence type="ECO:0000256" key="1">
    <source>
        <dbReference type="SAM" id="MobiDB-lite"/>
    </source>
</evidence>
<proteinExistence type="predicted"/>
<accession>A0AAE8N0N0</accession>
<feature type="compositionally biased region" description="Basic and acidic residues" evidence="1">
    <location>
        <begin position="57"/>
        <end position="72"/>
    </location>
</feature>
<reference evidence="2" key="1">
    <citation type="submission" date="2018-03" db="EMBL/GenBank/DDBJ databases">
        <authorList>
            <person name="Guldener U."/>
        </authorList>
    </citation>
    <scope>NUCLEOTIDE SEQUENCE</scope>
</reference>
<feature type="region of interest" description="Disordered" evidence="1">
    <location>
        <begin position="45"/>
        <end position="72"/>
    </location>
</feature>
<gene>
    <name evidence="2" type="ORF">DNG_06894</name>
</gene>
<evidence type="ECO:0000313" key="3">
    <source>
        <dbReference type="Proteomes" id="UP001187682"/>
    </source>
</evidence>
<protein>
    <submittedName>
        <fullName evidence="2">Uncharacterized protein</fullName>
    </submittedName>
</protein>
<sequence length="316" mass="34374">MDEASTLTDGVPQSKITALARFEFESAKGKAGSKVLMVEWDTSLTSHEASHGSPQIRDQKSSSPTEREARVSPDWKVSWEGMPMTMVVRDREERNRARERQLFLLPPACQFPADITITHRTGLVISTKPLPAIYPEGLGLEAGSKGVLHTLWAKNRVADLEDEIQREMSLNAESVGLEMVMQEKQWILDQFGIALILPDGPSPSGKVPAAPVPSKPHLAGRLADQFRGLKLATSPEDLAAAAIARNRQATGNIPRTQPIPSNNGDSHPRSEAAASVTTPSPHQTGLPGQTADEEDLFALPMSPRSPEMKRSPFSLL</sequence>
<dbReference type="EMBL" id="ONZQ02000010">
    <property type="protein sequence ID" value="SPO04211.1"/>
    <property type="molecule type" value="Genomic_DNA"/>
</dbReference>
<dbReference type="Proteomes" id="UP001187682">
    <property type="component" value="Unassembled WGS sequence"/>
</dbReference>
<evidence type="ECO:0000313" key="2">
    <source>
        <dbReference type="EMBL" id="SPO04211.1"/>
    </source>
</evidence>
<feature type="compositionally biased region" description="Polar residues" evidence="1">
    <location>
        <begin position="247"/>
        <end position="265"/>
    </location>
</feature>
<comment type="caution">
    <text evidence="2">The sequence shown here is derived from an EMBL/GenBank/DDBJ whole genome shotgun (WGS) entry which is preliminary data.</text>
</comment>
<name>A0AAE8N0N0_9PEZI</name>
<feature type="region of interest" description="Disordered" evidence="1">
    <location>
        <begin position="247"/>
        <end position="316"/>
    </location>
</feature>
<organism evidence="2 3">
    <name type="scientific">Cephalotrichum gorgonifer</name>
    <dbReference type="NCBI Taxonomy" id="2041049"/>
    <lineage>
        <taxon>Eukaryota</taxon>
        <taxon>Fungi</taxon>
        <taxon>Dikarya</taxon>
        <taxon>Ascomycota</taxon>
        <taxon>Pezizomycotina</taxon>
        <taxon>Sordariomycetes</taxon>
        <taxon>Hypocreomycetidae</taxon>
        <taxon>Microascales</taxon>
        <taxon>Microascaceae</taxon>
        <taxon>Cephalotrichum</taxon>
    </lineage>
</organism>
<keyword evidence="3" id="KW-1185">Reference proteome</keyword>
<feature type="compositionally biased region" description="Polar residues" evidence="1">
    <location>
        <begin position="275"/>
        <end position="287"/>
    </location>
</feature>
<dbReference type="AlphaFoldDB" id="A0AAE8N0N0"/>